<protein>
    <submittedName>
        <fullName evidence="8">RagB/SusD family nutrient uptake outer membrane protein</fullName>
    </submittedName>
</protein>
<keyword evidence="5" id="KW-0998">Cell outer membrane</keyword>
<evidence type="ECO:0000256" key="2">
    <source>
        <dbReference type="ARBA" id="ARBA00006275"/>
    </source>
</evidence>
<reference evidence="8" key="1">
    <citation type="submission" date="2022-10" db="EMBL/GenBank/DDBJ databases">
        <title>Chitinophaga sp. nov., isolated from soil.</title>
        <authorList>
            <person name="Jeon C.O."/>
        </authorList>
    </citation>
    <scope>NUCLEOTIDE SEQUENCE</scope>
    <source>
        <strain evidence="8">R8</strain>
    </source>
</reference>
<dbReference type="PROSITE" id="PS51257">
    <property type="entry name" value="PROKAR_LIPOPROTEIN"/>
    <property type="match status" value="1"/>
</dbReference>
<dbReference type="Proteomes" id="UP001162741">
    <property type="component" value="Chromosome"/>
</dbReference>
<name>A0ABY6J3P8_9BACT</name>
<evidence type="ECO:0000259" key="6">
    <source>
        <dbReference type="Pfam" id="PF07980"/>
    </source>
</evidence>
<evidence type="ECO:0000313" key="9">
    <source>
        <dbReference type="Proteomes" id="UP001162741"/>
    </source>
</evidence>
<dbReference type="InterPro" id="IPR012944">
    <property type="entry name" value="SusD_RagB_dom"/>
</dbReference>
<sequence>MKQLIYIIAAAAMIATGCRKYVEIDQIGKRTLTYTKDYRAILDNNSQLEAGFFMPIYSGDDTRILDSLKQVQLLDIPGNVYSWQAQYWGDTQSDSDWEKLYKAIYTCNEVLAGVMDSKNGTDADKRQLYAEALTHRAYAYWCLVNIYGPQYDSATAAKDLGVPVLLTPDLFTPLNRASVAIVYDRIITDLKAAAADLPTLPDYNTRPSKAAVYSLLARTYLMTRDFTNARSYAEQTLALQSGLLDLRTYQTSATGFPYRLADPEVIFSKVNANAYPFAGVQLDTALLSLLGTKDLRYTLFVRPGASFSPAFTGFGYWRQKYSRETNMVTQGPGVPEMMLIKAECAARSNDAATATDILNTIRTRRFRTADYVALTPGTAQQALENVVNERKREFFGTGLRWFDQKRLNKDAAFARTVTRRFKGVEYILEPNSPRYTYPIGTKYILLNPEIEQSIR</sequence>
<dbReference type="RefSeq" id="WP_264282084.1">
    <property type="nucleotide sequence ID" value="NZ_CP107006.1"/>
</dbReference>
<dbReference type="InterPro" id="IPR033985">
    <property type="entry name" value="SusD-like_N"/>
</dbReference>
<dbReference type="Pfam" id="PF14322">
    <property type="entry name" value="SusD-like_3"/>
    <property type="match status" value="1"/>
</dbReference>
<keyword evidence="3" id="KW-0732">Signal</keyword>
<dbReference type="EMBL" id="CP107006">
    <property type="protein sequence ID" value="UYQ94135.1"/>
    <property type="molecule type" value="Genomic_DNA"/>
</dbReference>
<dbReference type="Gene3D" id="1.25.40.390">
    <property type="match status" value="1"/>
</dbReference>
<keyword evidence="4" id="KW-0472">Membrane</keyword>
<evidence type="ECO:0000256" key="1">
    <source>
        <dbReference type="ARBA" id="ARBA00004442"/>
    </source>
</evidence>
<evidence type="ECO:0000259" key="7">
    <source>
        <dbReference type="Pfam" id="PF14322"/>
    </source>
</evidence>
<evidence type="ECO:0000256" key="3">
    <source>
        <dbReference type="ARBA" id="ARBA00022729"/>
    </source>
</evidence>
<organism evidence="8 9">
    <name type="scientific">Chitinophaga horti</name>
    <dbReference type="NCBI Taxonomy" id="2920382"/>
    <lineage>
        <taxon>Bacteria</taxon>
        <taxon>Pseudomonadati</taxon>
        <taxon>Bacteroidota</taxon>
        <taxon>Chitinophagia</taxon>
        <taxon>Chitinophagales</taxon>
        <taxon>Chitinophagaceae</taxon>
        <taxon>Chitinophaga</taxon>
    </lineage>
</organism>
<evidence type="ECO:0000256" key="5">
    <source>
        <dbReference type="ARBA" id="ARBA00023237"/>
    </source>
</evidence>
<feature type="domain" description="SusD-like N-terminal" evidence="7">
    <location>
        <begin position="83"/>
        <end position="221"/>
    </location>
</feature>
<dbReference type="Pfam" id="PF07980">
    <property type="entry name" value="SusD_RagB"/>
    <property type="match status" value="1"/>
</dbReference>
<feature type="domain" description="RagB/SusD" evidence="6">
    <location>
        <begin position="336"/>
        <end position="452"/>
    </location>
</feature>
<accession>A0ABY6J3P8</accession>
<proteinExistence type="inferred from homology"/>
<evidence type="ECO:0000313" key="8">
    <source>
        <dbReference type="EMBL" id="UYQ94135.1"/>
    </source>
</evidence>
<gene>
    <name evidence="8" type="ORF">MKQ68_03390</name>
</gene>
<comment type="similarity">
    <text evidence="2">Belongs to the SusD family.</text>
</comment>
<dbReference type="SUPFAM" id="SSF48452">
    <property type="entry name" value="TPR-like"/>
    <property type="match status" value="1"/>
</dbReference>
<comment type="subcellular location">
    <subcellularLocation>
        <location evidence="1">Cell outer membrane</location>
    </subcellularLocation>
</comment>
<dbReference type="InterPro" id="IPR011990">
    <property type="entry name" value="TPR-like_helical_dom_sf"/>
</dbReference>
<evidence type="ECO:0000256" key="4">
    <source>
        <dbReference type="ARBA" id="ARBA00023136"/>
    </source>
</evidence>
<keyword evidence="9" id="KW-1185">Reference proteome</keyword>